<name>A0AAW0YDA3_9TREE</name>
<accession>A0AAW0YDA3</accession>
<dbReference type="Pfam" id="PF12706">
    <property type="entry name" value="Lactamase_B_2"/>
    <property type="match status" value="1"/>
</dbReference>
<keyword evidence="5" id="KW-1185">Reference proteome</keyword>
<evidence type="ECO:0000256" key="2">
    <source>
        <dbReference type="SAM" id="SignalP"/>
    </source>
</evidence>
<comment type="caution">
    <text evidence="4">The sequence shown here is derived from an EMBL/GenBank/DDBJ whole genome shotgun (WGS) entry which is preliminary data.</text>
</comment>
<dbReference type="InterPro" id="IPR036866">
    <property type="entry name" value="RibonucZ/Hydroxyglut_hydro"/>
</dbReference>
<dbReference type="EMBL" id="JBCAWK010000014">
    <property type="protein sequence ID" value="KAK8843941.1"/>
    <property type="molecule type" value="Genomic_DNA"/>
</dbReference>
<protein>
    <recommendedName>
        <fullName evidence="3">Metallo-beta-lactamase domain-containing protein</fullName>
    </recommendedName>
</protein>
<dbReference type="SUPFAM" id="SSF56281">
    <property type="entry name" value="Metallo-hydrolase/oxidoreductase"/>
    <property type="match status" value="1"/>
</dbReference>
<feature type="region of interest" description="Disordered" evidence="1">
    <location>
        <begin position="276"/>
        <end position="312"/>
    </location>
</feature>
<dbReference type="RefSeq" id="XP_066799505.1">
    <property type="nucleotide sequence ID" value="XM_066949813.1"/>
</dbReference>
<keyword evidence="2" id="KW-0732">Signal</keyword>
<dbReference type="KEGG" id="kne:92183991"/>
<dbReference type="CDD" id="cd16279">
    <property type="entry name" value="metallo-hydrolase-like_MBL-fold"/>
    <property type="match status" value="1"/>
</dbReference>
<dbReference type="AlphaFoldDB" id="A0AAW0YDA3"/>
<organism evidence="4 5">
    <name type="scientific">Kwoniella newhampshirensis</name>
    <dbReference type="NCBI Taxonomy" id="1651941"/>
    <lineage>
        <taxon>Eukaryota</taxon>
        <taxon>Fungi</taxon>
        <taxon>Dikarya</taxon>
        <taxon>Basidiomycota</taxon>
        <taxon>Agaricomycotina</taxon>
        <taxon>Tremellomycetes</taxon>
        <taxon>Tremellales</taxon>
        <taxon>Cryptococcaceae</taxon>
        <taxon>Kwoniella</taxon>
    </lineage>
</organism>
<dbReference type="SMART" id="SM00849">
    <property type="entry name" value="Lactamase_B"/>
    <property type="match status" value="1"/>
</dbReference>
<feature type="compositionally biased region" description="Low complexity" evidence="1">
    <location>
        <begin position="303"/>
        <end position="312"/>
    </location>
</feature>
<evidence type="ECO:0000313" key="5">
    <source>
        <dbReference type="Proteomes" id="UP001388673"/>
    </source>
</evidence>
<evidence type="ECO:0000259" key="3">
    <source>
        <dbReference type="SMART" id="SM00849"/>
    </source>
</evidence>
<feature type="chain" id="PRO_5043990642" description="Metallo-beta-lactamase domain-containing protein" evidence="2">
    <location>
        <begin position="18"/>
        <end position="452"/>
    </location>
</feature>
<feature type="signal peptide" evidence="2">
    <location>
        <begin position="1"/>
        <end position="17"/>
    </location>
</feature>
<sequence length="452" mass="49742">MSIPLQLLFLGTGTSTGLPLVPCLTAGNPYPRLFTEMVPLIKPSTPNPPKGAWNPDGPWPSSIKCACCRSAVDPEVPEGWKNKRGNTSVVLRKKKEDGKWRNVVVDVGKTFREQAVRYFPTWGVDTVDAVILTHGHADAYFGLDDLREWCQRQGRAIPVYLNQETFDKVADTFPYMVDKTKASGGGDVPKLIFKIIDDEAEFEVEGITVQALPVNHGIYFHTVPAPSSGSGPVEKLEPEPLICLGFQFDHSIIYISDVSSIPDRTWELMLASGKSTSRKPILPTPDDTPPRSDSPSQSVDGLSDISASPSSSSSSKVLVIDALWPLWGHASHFSFGQAIETALRLKPTYTYLIDSTHPTSHYMWEELCLSLLDQHGERGDHPDSAQAEWLVKKAWEMVLGSGANGDKGLGEQWKEFGGIVRPAWDGLVLEVNDGSREGDVERLEQSTRGLVY</sequence>
<dbReference type="PANTHER" id="PTHR42663:SF6">
    <property type="entry name" value="HYDROLASE C777.06C-RELATED"/>
    <property type="match status" value="1"/>
</dbReference>
<proteinExistence type="predicted"/>
<dbReference type="Gene3D" id="3.60.15.10">
    <property type="entry name" value="Ribonuclease Z/Hydroxyacylglutathione hydrolase-like"/>
    <property type="match status" value="1"/>
</dbReference>
<feature type="domain" description="Metallo-beta-lactamase" evidence="3">
    <location>
        <begin position="85"/>
        <end position="274"/>
    </location>
</feature>
<dbReference type="PANTHER" id="PTHR42663">
    <property type="entry name" value="HYDROLASE C777.06C-RELATED-RELATED"/>
    <property type="match status" value="1"/>
</dbReference>
<dbReference type="Proteomes" id="UP001388673">
    <property type="component" value="Unassembled WGS sequence"/>
</dbReference>
<reference evidence="4 5" key="1">
    <citation type="journal article" date="2024" name="bioRxiv">
        <title>Comparative genomics of Cryptococcus and Kwoniella reveals pathogenesis evolution and contrasting karyotype dynamics via intercentromeric recombination or chromosome fusion.</title>
        <authorList>
            <person name="Coelho M.A."/>
            <person name="David-Palma M."/>
            <person name="Shea T."/>
            <person name="Bowers K."/>
            <person name="McGinley-Smith S."/>
            <person name="Mohammad A.W."/>
            <person name="Gnirke A."/>
            <person name="Yurkov A.M."/>
            <person name="Nowrousian M."/>
            <person name="Sun S."/>
            <person name="Cuomo C.A."/>
            <person name="Heitman J."/>
        </authorList>
    </citation>
    <scope>NUCLEOTIDE SEQUENCE [LARGE SCALE GENOMIC DNA]</scope>
    <source>
        <strain evidence="4 5">CBS 13917</strain>
    </source>
</reference>
<evidence type="ECO:0000313" key="4">
    <source>
        <dbReference type="EMBL" id="KAK8843941.1"/>
    </source>
</evidence>
<evidence type="ECO:0000256" key="1">
    <source>
        <dbReference type="SAM" id="MobiDB-lite"/>
    </source>
</evidence>
<gene>
    <name evidence="4" type="ORF">IAR55_006733</name>
</gene>
<dbReference type="GeneID" id="92183991"/>
<dbReference type="InterPro" id="IPR001279">
    <property type="entry name" value="Metallo-B-lactamas"/>
</dbReference>